<sequence>MTGFDLFGVDDSRQITRLCNNTNQVIANSCFFCTTGVSADRHDFVDTAIEKGAICIVHSKPFTTYYDHILYIKVDDVQKELVRVADLYYGDPSRHLTLYGITGTNGKTSTAVMIYDLLKQLKVKAGYMGTVAIRYDDIELPAKLTTPDIIEFRELLSDMVNHQIDSVAIEVSSQGLSLGRVDNIDFDVVGFTNLTQDHLDYHKNMEAYFNAKKRLFDQAKPSCIMVINEDDEYGQRLIHTGYTQSIVTYGTHPTADYQAADIKLFDDHTEFKLIHKHQSYDVYSSRVARFNVYNLVLAIAMIHNQTHVSLQEIVSAAATLSEITGRVNFLDYGQDFKVIVDYSHTPDGMEKMYQYCKDIINPNNKVIAVFGSAGGRDHDKRPMMGQVSDAYCDVIVLTEDDPRSESVLDIAHDIKTGITKTETIIEPNRYLAIKNAIMRADPGDIVVIMGKGLETYQHGPSGKEPWMGDPDAVKQSLEEKNEHTQ</sequence>
<dbReference type="InterPro" id="IPR005761">
    <property type="entry name" value="UDP-N-AcMur-Glu-dNH2Pim_ligase"/>
</dbReference>
<evidence type="ECO:0000259" key="6">
    <source>
        <dbReference type="Pfam" id="PF02875"/>
    </source>
</evidence>
<keyword evidence="9" id="KW-1185">Reference proteome</keyword>
<dbReference type="GO" id="GO:0009252">
    <property type="term" value="P:peptidoglycan biosynthetic process"/>
    <property type="evidence" value="ECO:0007669"/>
    <property type="project" value="UniProtKB-UniRule"/>
</dbReference>
<comment type="PTM">
    <text evidence="3">Carboxylation is probably crucial for Mg(2+) binding and, consequently, for the gamma-phosphate positioning of ATP.</text>
</comment>
<evidence type="ECO:0000313" key="9">
    <source>
        <dbReference type="Proteomes" id="UP000063781"/>
    </source>
</evidence>
<dbReference type="SUPFAM" id="SSF53623">
    <property type="entry name" value="MurD-like peptide ligases, catalytic domain"/>
    <property type="match status" value="1"/>
</dbReference>
<keyword evidence="3 4" id="KW-0133">Cell shape</keyword>
<comment type="cofactor">
    <cofactor evidence="3">
        <name>Mg(2+)</name>
        <dbReference type="ChEBI" id="CHEBI:18420"/>
    </cofactor>
</comment>
<evidence type="ECO:0000313" key="8">
    <source>
        <dbReference type="EMBL" id="AMC93388.1"/>
    </source>
</evidence>
<dbReference type="GO" id="GO:0005737">
    <property type="term" value="C:cytoplasm"/>
    <property type="evidence" value="ECO:0007669"/>
    <property type="project" value="UniProtKB-SubCell"/>
</dbReference>
<evidence type="ECO:0000256" key="1">
    <source>
        <dbReference type="ARBA" id="ARBA00004752"/>
    </source>
</evidence>
<dbReference type="InterPro" id="IPR035911">
    <property type="entry name" value="MurE/MurF_N"/>
</dbReference>
<feature type="domain" description="Mur ligase central" evidence="7">
    <location>
        <begin position="101"/>
        <end position="301"/>
    </location>
</feature>
<accession>A0A109UGY0</accession>
<dbReference type="InterPro" id="IPR036615">
    <property type="entry name" value="Mur_ligase_C_dom_sf"/>
</dbReference>
<evidence type="ECO:0000259" key="7">
    <source>
        <dbReference type="Pfam" id="PF08245"/>
    </source>
</evidence>
<dbReference type="EC" id="6.3.2.-" evidence="3"/>
<dbReference type="Gene3D" id="3.40.1390.10">
    <property type="entry name" value="MurE/MurF, N-terminal domain"/>
    <property type="match status" value="1"/>
</dbReference>
<dbReference type="RefSeq" id="WP_067632122.1">
    <property type="nucleotide sequence ID" value="NZ_CP013213.1"/>
</dbReference>
<evidence type="ECO:0000256" key="5">
    <source>
        <dbReference type="SAM" id="MobiDB-lite"/>
    </source>
</evidence>
<dbReference type="PANTHER" id="PTHR23135:SF4">
    <property type="entry name" value="UDP-N-ACETYLMURAMOYL-L-ALANYL-D-GLUTAMATE--2,6-DIAMINOPIMELATE LIGASE MURE HOMOLOG, CHLOROPLASTIC"/>
    <property type="match status" value="1"/>
</dbReference>
<dbReference type="Pfam" id="PF02875">
    <property type="entry name" value="Mur_ligase_C"/>
    <property type="match status" value="1"/>
</dbReference>
<keyword evidence="3 4" id="KW-0132">Cell division</keyword>
<dbReference type="GO" id="GO:0071555">
    <property type="term" value="P:cell wall organization"/>
    <property type="evidence" value="ECO:0007669"/>
    <property type="project" value="UniProtKB-KW"/>
</dbReference>
<dbReference type="GO" id="GO:0051301">
    <property type="term" value="P:cell division"/>
    <property type="evidence" value="ECO:0007669"/>
    <property type="project" value="UniProtKB-KW"/>
</dbReference>
<feature type="binding site" evidence="3">
    <location>
        <position position="180"/>
    </location>
    <ligand>
        <name>UDP-N-acetyl-alpha-D-muramoyl-L-alanyl-D-glutamate</name>
        <dbReference type="ChEBI" id="CHEBI:83900"/>
    </ligand>
</feature>
<dbReference type="GO" id="GO:0008360">
    <property type="term" value="P:regulation of cell shape"/>
    <property type="evidence" value="ECO:0007669"/>
    <property type="project" value="UniProtKB-KW"/>
</dbReference>
<keyword evidence="3" id="KW-0436">Ligase</keyword>
<comment type="caution">
    <text evidence="3">Lacks conserved residue(s) required for the propagation of feature annotation.</text>
</comment>
<evidence type="ECO:0000256" key="3">
    <source>
        <dbReference type="HAMAP-Rule" id="MF_00208"/>
    </source>
</evidence>
<keyword evidence="3" id="KW-0963">Cytoplasm</keyword>
<keyword evidence="3 4" id="KW-0961">Cell wall biogenesis/degradation</keyword>
<dbReference type="SUPFAM" id="SSF63418">
    <property type="entry name" value="MurE/MurF N-terminal domain"/>
    <property type="match status" value="1"/>
</dbReference>
<dbReference type="STRING" id="1514105.AOC36_05165"/>
<feature type="region of interest" description="Disordered" evidence="5">
    <location>
        <begin position="459"/>
        <end position="485"/>
    </location>
</feature>
<feature type="binding site" evidence="3">
    <location>
        <position position="22"/>
    </location>
    <ligand>
        <name>UDP-N-acetyl-alpha-D-muramoyl-L-alanyl-D-glutamate</name>
        <dbReference type="ChEBI" id="CHEBI:83900"/>
    </ligand>
</feature>
<keyword evidence="3" id="KW-0067">ATP-binding</keyword>
<gene>
    <name evidence="3" type="primary">murE</name>
    <name evidence="8" type="ORF">AOC36_05165</name>
</gene>
<dbReference type="Gene3D" id="3.90.190.20">
    <property type="entry name" value="Mur ligase, C-terminal domain"/>
    <property type="match status" value="1"/>
</dbReference>
<dbReference type="SUPFAM" id="SSF53244">
    <property type="entry name" value="MurD-like peptide ligases, peptide-binding domain"/>
    <property type="match status" value="1"/>
</dbReference>
<feature type="binding site" evidence="3">
    <location>
        <position position="172"/>
    </location>
    <ligand>
        <name>UDP-N-acetyl-alpha-D-muramoyl-L-alanyl-D-glutamate</name>
        <dbReference type="ChEBI" id="CHEBI:83900"/>
    </ligand>
</feature>
<feature type="binding site" evidence="3">
    <location>
        <begin position="145"/>
        <end position="146"/>
    </location>
    <ligand>
        <name>UDP-N-acetyl-alpha-D-muramoyl-L-alanyl-D-glutamate</name>
        <dbReference type="ChEBI" id="CHEBI:83900"/>
    </ligand>
</feature>
<dbReference type="NCBIfam" id="TIGR01085">
    <property type="entry name" value="murE"/>
    <property type="match status" value="1"/>
</dbReference>
<reference evidence="8 9" key="1">
    <citation type="submission" date="2015-10" db="EMBL/GenBank/DDBJ databases">
        <title>Erysipelothrix larvae sp. LV19 isolated from the larval gut of the rhinoceros beetle, Trypoxylus dichotomus.</title>
        <authorList>
            <person name="Lim S."/>
            <person name="Kim B.-C."/>
        </authorList>
    </citation>
    <scope>NUCLEOTIDE SEQUENCE [LARGE SCALE GENOMIC DNA]</scope>
    <source>
        <strain evidence="8 9">LV19</strain>
    </source>
</reference>
<dbReference type="InterPro" id="IPR013221">
    <property type="entry name" value="Mur_ligase_cen"/>
</dbReference>
<dbReference type="GO" id="GO:0000287">
    <property type="term" value="F:magnesium ion binding"/>
    <property type="evidence" value="ECO:0007669"/>
    <property type="project" value="UniProtKB-UniRule"/>
</dbReference>
<dbReference type="NCBIfam" id="NF001126">
    <property type="entry name" value="PRK00139.1-4"/>
    <property type="match status" value="1"/>
</dbReference>
<dbReference type="InterPro" id="IPR004101">
    <property type="entry name" value="Mur_ligase_C"/>
</dbReference>
<name>A0A109UGY0_9FIRM</name>
<dbReference type="PANTHER" id="PTHR23135">
    <property type="entry name" value="MUR LIGASE FAMILY MEMBER"/>
    <property type="match status" value="1"/>
</dbReference>
<feature type="compositionally biased region" description="Basic and acidic residues" evidence="5">
    <location>
        <begin position="476"/>
        <end position="485"/>
    </location>
</feature>
<comment type="pathway">
    <text evidence="1 3 4">Cell wall biogenesis; peptidoglycan biosynthesis.</text>
</comment>
<keyword evidence="3 4" id="KW-0131">Cell cycle</keyword>
<protein>
    <recommendedName>
        <fullName evidence="3">UDP-N-acetylmuramyl-tripeptide synthetase</fullName>
        <ecNumber evidence="3">6.3.2.-</ecNumber>
    </recommendedName>
    <alternativeName>
        <fullName evidence="3">UDP-MurNAc-tripeptide synthetase</fullName>
    </alternativeName>
</protein>
<proteinExistence type="inferred from homology"/>
<keyword evidence="3 4" id="KW-0573">Peptidoglycan synthesis</keyword>
<organism evidence="8 9">
    <name type="scientific">Erysipelothrix larvae</name>
    <dbReference type="NCBI Taxonomy" id="1514105"/>
    <lineage>
        <taxon>Bacteria</taxon>
        <taxon>Bacillati</taxon>
        <taxon>Bacillota</taxon>
        <taxon>Erysipelotrichia</taxon>
        <taxon>Erysipelotrichales</taxon>
        <taxon>Erysipelotrichaceae</taxon>
        <taxon>Erysipelothrix</taxon>
    </lineage>
</organism>
<evidence type="ECO:0000256" key="2">
    <source>
        <dbReference type="ARBA" id="ARBA00005898"/>
    </source>
</evidence>
<comment type="function">
    <text evidence="3">Catalyzes the addition of an amino acid to the nucleotide precursor UDP-N-acetylmuramoyl-L-alanyl-D-glutamate (UMAG) in the biosynthesis of bacterial cell-wall peptidoglycan.</text>
</comment>
<dbReference type="GO" id="GO:0016881">
    <property type="term" value="F:acid-amino acid ligase activity"/>
    <property type="evidence" value="ECO:0007669"/>
    <property type="project" value="UniProtKB-UniRule"/>
</dbReference>
<dbReference type="InterPro" id="IPR036565">
    <property type="entry name" value="Mur-like_cat_sf"/>
</dbReference>
<dbReference type="UniPathway" id="UPA00219"/>
<feature type="binding site" evidence="3">
    <location>
        <begin position="103"/>
        <end position="109"/>
    </location>
    <ligand>
        <name>ATP</name>
        <dbReference type="ChEBI" id="CHEBI:30616"/>
    </ligand>
</feature>
<keyword evidence="3" id="KW-0460">Magnesium</keyword>
<comment type="similarity">
    <text evidence="2 3">Belongs to the MurCDEF family. MurE subfamily.</text>
</comment>
<dbReference type="EMBL" id="CP013213">
    <property type="protein sequence ID" value="AMC93388.1"/>
    <property type="molecule type" value="Genomic_DNA"/>
</dbReference>
<dbReference type="AlphaFoldDB" id="A0A109UGY0"/>
<dbReference type="Proteomes" id="UP000063781">
    <property type="component" value="Chromosome"/>
</dbReference>
<feature type="modified residue" description="N6-carboxylysine" evidence="3">
    <location>
        <position position="212"/>
    </location>
</feature>
<keyword evidence="3" id="KW-0547">Nucleotide-binding</keyword>
<evidence type="ECO:0000256" key="4">
    <source>
        <dbReference type="RuleBase" id="RU004135"/>
    </source>
</evidence>
<feature type="domain" description="Mur ligase C-terminal" evidence="6">
    <location>
        <begin position="325"/>
        <end position="452"/>
    </location>
</feature>
<dbReference type="OrthoDB" id="9800958at2"/>
<dbReference type="HAMAP" id="MF_00208">
    <property type="entry name" value="MurE"/>
    <property type="match status" value="1"/>
</dbReference>
<comment type="subcellular location">
    <subcellularLocation>
        <location evidence="3 4">Cytoplasm</location>
    </subcellularLocation>
</comment>
<dbReference type="GO" id="GO:0005524">
    <property type="term" value="F:ATP binding"/>
    <property type="evidence" value="ECO:0007669"/>
    <property type="project" value="UniProtKB-UniRule"/>
</dbReference>
<dbReference type="Gene3D" id="3.40.1190.10">
    <property type="entry name" value="Mur-like, catalytic domain"/>
    <property type="match status" value="1"/>
</dbReference>
<dbReference type="Pfam" id="PF08245">
    <property type="entry name" value="Mur_ligase_M"/>
    <property type="match status" value="1"/>
</dbReference>
<dbReference type="KEGG" id="erl:AOC36_05165"/>